<dbReference type="InterPro" id="IPR012338">
    <property type="entry name" value="Beta-lactam/transpept-like"/>
</dbReference>
<organism evidence="4 5">
    <name type="scientific">Schleiferilactobacillus perolens DSM 12744</name>
    <dbReference type="NCBI Taxonomy" id="1423792"/>
    <lineage>
        <taxon>Bacteria</taxon>
        <taxon>Bacillati</taxon>
        <taxon>Bacillota</taxon>
        <taxon>Bacilli</taxon>
        <taxon>Lactobacillales</taxon>
        <taxon>Lactobacillaceae</taxon>
        <taxon>Schleiferilactobacillus</taxon>
    </lineage>
</organism>
<dbReference type="AlphaFoldDB" id="A0A0R1N468"/>
<reference evidence="4 5" key="1">
    <citation type="journal article" date="2015" name="Genome Announc.">
        <title>Expanding the biotechnology potential of lactobacilli through comparative genomics of 213 strains and associated genera.</title>
        <authorList>
            <person name="Sun Z."/>
            <person name="Harris H.M."/>
            <person name="McCann A."/>
            <person name="Guo C."/>
            <person name="Argimon S."/>
            <person name="Zhang W."/>
            <person name="Yang X."/>
            <person name="Jeffery I.B."/>
            <person name="Cooney J.C."/>
            <person name="Kagawa T.F."/>
            <person name="Liu W."/>
            <person name="Song Y."/>
            <person name="Salvetti E."/>
            <person name="Wrobel A."/>
            <person name="Rasinkangas P."/>
            <person name="Parkhill J."/>
            <person name="Rea M.C."/>
            <person name="O'Sullivan O."/>
            <person name="Ritari J."/>
            <person name="Douillard F.P."/>
            <person name="Paul Ross R."/>
            <person name="Yang R."/>
            <person name="Briner A.E."/>
            <person name="Felis G.E."/>
            <person name="de Vos W.M."/>
            <person name="Barrangou R."/>
            <person name="Klaenhammer T.R."/>
            <person name="Caufield P.W."/>
            <person name="Cui Y."/>
            <person name="Zhang H."/>
            <person name="O'Toole P.W."/>
        </authorList>
    </citation>
    <scope>NUCLEOTIDE SEQUENCE [LARGE SCALE GENOMIC DNA]</scope>
    <source>
        <strain evidence="4 5">DSM 12744</strain>
    </source>
</reference>
<dbReference type="PANTHER" id="PTHR46825:SF9">
    <property type="entry name" value="BETA-LACTAMASE-RELATED DOMAIN-CONTAINING PROTEIN"/>
    <property type="match status" value="1"/>
</dbReference>
<evidence type="ECO:0000313" key="5">
    <source>
        <dbReference type="Proteomes" id="UP000051330"/>
    </source>
</evidence>
<gene>
    <name evidence="4" type="ORF">FD09_GL002884</name>
</gene>
<keyword evidence="5" id="KW-1185">Reference proteome</keyword>
<dbReference type="PANTHER" id="PTHR46825">
    <property type="entry name" value="D-ALANYL-D-ALANINE-CARBOXYPEPTIDASE/ENDOPEPTIDASE AMPH"/>
    <property type="match status" value="1"/>
</dbReference>
<dbReference type="Proteomes" id="UP000051330">
    <property type="component" value="Unassembled WGS sequence"/>
</dbReference>
<evidence type="ECO:0000259" key="3">
    <source>
        <dbReference type="Pfam" id="PF00144"/>
    </source>
</evidence>
<protein>
    <submittedName>
        <fullName evidence="4">Beta-lactamase class C related penicillin binding protein</fullName>
    </submittedName>
</protein>
<dbReference type="InterPro" id="IPR050491">
    <property type="entry name" value="AmpC-like"/>
</dbReference>
<accession>A0A0R1N468</accession>
<evidence type="ECO:0000313" key="4">
    <source>
        <dbReference type="EMBL" id="KRL12565.1"/>
    </source>
</evidence>
<keyword evidence="2" id="KW-0472">Membrane</keyword>
<dbReference type="OrthoDB" id="2151402at2"/>
<dbReference type="PATRIC" id="fig|1423792.3.peg.2956"/>
<dbReference type="STRING" id="1423792.FD09_GL002884"/>
<dbReference type="Gene3D" id="3.40.710.10">
    <property type="entry name" value="DD-peptidase/beta-lactamase superfamily"/>
    <property type="match status" value="1"/>
</dbReference>
<feature type="region of interest" description="Disordered" evidence="1">
    <location>
        <begin position="46"/>
        <end position="87"/>
    </location>
</feature>
<feature type="transmembrane region" description="Helical" evidence="2">
    <location>
        <begin position="7"/>
        <end position="30"/>
    </location>
</feature>
<comment type="caution">
    <text evidence="4">The sequence shown here is derived from an EMBL/GenBank/DDBJ whole genome shotgun (WGS) entry which is preliminary data.</text>
</comment>
<dbReference type="EMBL" id="AZEC01000007">
    <property type="protein sequence ID" value="KRL12565.1"/>
    <property type="molecule type" value="Genomic_DNA"/>
</dbReference>
<evidence type="ECO:0000256" key="2">
    <source>
        <dbReference type="SAM" id="Phobius"/>
    </source>
</evidence>
<keyword evidence="2" id="KW-0812">Transmembrane</keyword>
<feature type="domain" description="Beta-lactamase-related" evidence="3">
    <location>
        <begin position="96"/>
        <end position="393"/>
    </location>
</feature>
<sequence>MQKRTRNLIIGILLGLVLMGATGLAVYHYWAVPRFEKRTEEAVKRATAEEEADASSLSKRAADLSKQADKKNASSQSTAKPGTDSVDKLSAASEQALTKRLKEEQFVGTLLLVRGGQIIYNQGFGYADAATKRLNTVNSLFQIGSTQKSLTAILVAQLIAQGKLHYTDNINQYYSEIPASYHITIRQMLDMQSGLGLEAKTPTAVMTDAQVIARAIANMHYSAANQGKQVYQAVNYVILAGVVEKLTGMSYEQAVKTRLFAPLNITNSQAGFMWDFANQSNHTISYVSGPQFDTYDKIAVETTADMHSELGTGNIYTTPYTLYQVQRAIIQGKYITTDQLAQLRNSSNGAYGGGVYNYGSYIYSHGVKDWQELIMTIGSDGNDAVIFMSNRAYDYDNARPRSQWYWDFLENAQVQQ</sequence>
<dbReference type="SUPFAM" id="SSF56601">
    <property type="entry name" value="beta-lactamase/transpeptidase-like"/>
    <property type="match status" value="1"/>
</dbReference>
<feature type="compositionally biased region" description="Basic and acidic residues" evidence="1">
    <location>
        <begin position="60"/>
        <end position="72"/>
    </location>
</feature>
<dbReference type="InterPro" id="IPR001466">
    <property type="entry name" value="Beta-lactam-related"/>
</dbReference>
<keyword evidence="2" id="KW-1133">Transmembrane helix</keyword>
<dbReference type="RefSeq" id="WP_057820605.1">
    <property type="nucleotide sequence ID" value="NZ_AZEC01000007.1"/>
</dbReference>
<name>A0A0R1N468_9LACO</name>
<dbReference type="Pfam" id="PF00144">
    <property type="entry name" value="Beta-lactamase"/>
    <property type="match status" value="1"/>
</dbReference>
<proteinExistence type="predicted"/>
<evidence type="ECO:0000256" key="1">
    <source>
        <dbReference type="SAM" id="MobiDB-lite"/>
    </source>
</evidence>